<dbReference type="SUPFAM" id="SSF88659">
    <property type="entry name" value="Sigma3 and sigma4 domains of RNA polymerase sigma factors"/>
    <property type="match status" value="1"/>
</dbReference>
<dbReference type="NCBIfam" id="NF006089">
    <property type="entry name" value="PRK08241.1"/>
    <property type="match status" value="1"/>
</dbReference>
<dbReference type="InterPro" id="IPR007627">
    <property type="entry name" value="RNA_pol_sigma70_r2"/>
</dbReference>
<dbReference type="Gene3D" id="3.10.450.50">
    <property type="match status" value="1"/>
</dbReference>
<dbReference type="Pfam" id="PF04542">
    <property type="entry name" value="Sigma70_r2"/>
    <property type="match status" value="1"/>
</dbReference>
<evidence type="ECO:0000256" key="6">
    <source>
        <dbReference type="RuleBase" id="RU000716"/>
    </source>
</evidence>
<name>A0A0A1DIV6_NOCSI</name>
<keyword evidence="4 6" id="KW-0731">Sigma factor</keyword>
<proteinExistence type="inferred from homology"/>
<dbReference type="HOGENOM" id="CLU_043648_0_0_11"/>
<dbReference type="OrthoDB" id="6689546at2"/>
<dbReference type="GeneID" id="96609555"/>
<keyword evidence="8" id="KW-1185">Reference proteome</keyword>
<keyword evidence="5 6" id="KW-0804">Transcription</keyword>
<gene>
    <name evidence="7" type="ORF">KR76_11745</name>
</gene>
<dbReference type="InterPro" id="IPR032710">
    <property type="entry name" value="NTF2-like_dom_sf"/>
</dbReference>
<dbReference type="InterPro" id="IPR037401">
    <property type="entry name" value="SnoaL-like"/>
</dbReference>
<evidence type="ECO:0000256" key="5">
    <source>
        <dbReference type="ARBA" id="ARBA00023163"/>
    </source>
</evidence>
<comment type="similarity">
    <text evidence="1 6">Belongs to the sigma-70 factor family. ECF subfamily.</text>
</comment>
<evidence type="ECO:0000256" key="3">
    <source>
        <dbReference type="ARBA" id="ARBA00023015"/>
    </source>
</evidence>
<dbReference type="InterPro" id="IPR014305">
    <property type="entry name" value="RNA_pol_sigma-G_actinobac"/>
</dbReference>
<dbReference type="Proteomes" id="UP000030300">
    <property type="component" value="Chromosome"/>
</dbReference>
<dbReference type="InterPro" id="IPR013324">
    <property type="entry name" value="RNA_pol_sigma_r3/r4-like"/>
</dbReference>
<dbReference type="InterPro" id="IPR052704">
    <property type="entry name" value="ECF_Sigma-70_Domain"/>
</dbReference>
<reference evidence="7 8" key="1">
    <citation type="journal article" date="2015" name="Genome Announc.">
        <title>Complete Genome Sequence of Steroid-Transforming Nocardioides simplex VKM Ac-2033D.</title>
        <authorList>
            <person name="Shtratnikova V.Y."/>
            <person name="Schelkunov M.I."/>
            <person name="Pekov Y.A."/>
            <person name="Fokina V.V."/>
            <person name="Logacheva M.D."/>
            <person name="Sokolov S.L."/>
            <person name="Bragin E.Y."/>
            <person name="Ashapkin V.V."/>
            <person name="Donova M.V."/>
        </authorList>
    </citation>
    <scope>NUCLEOTIDE SEQUENCE [LARGE SCALE GENOMIC DNA]</scope>
    <source>
        <strain evidence="7 8">VKM Ac-2033D</strain>
    </source>
</reference>
<evidence type="ECO:0000313" key="7">
    <source>
        <dbReference type="EMBL" id="AIY17259.1"/>
    </source>
</evidence>
<dbReference type="Pfam" id="PF12680">
    <property type="entry name" value="SnoaL_2"/>
    <property type="match status" value="1"/>
</dbReference>
<dbReference type="Pfam" id="PF08281">
    <property type="entry name" value="Sigma70_r4_2"/>
    <property type="match status" value="1"/>
</dbReference>
<dbReference type="SUPFAM" id="SSF54427">
    <property type="entry name" value="NTF2-like"/>
    <property type="match status" value="1"/>
</dbReference>
<sequence length="313" mass="35056">MTTYDDPGFAEQVEPFRGELVAHCYRMLGSVQDAEDVVQETYLRAWRARDRYDEQRASLRTWLYRIATNASLTALRGQGRRTLPSGLVPERDPRSPFERGEVPWLQPIADARVPGADRTGLRLAFVAALQHLSARQRAVLILRDVLDFSAAETAEILGTTVVAVNSALLRARASVAPADEERLREPAEREQRAWVEQYMRAFAAADVDAITRLLAADVVMEMPPMLNWFTGPDSYAVFMRWVFEVNGTDWRTVPVHANGQPGFAAYVRRDGRGSYHRHSLQVLALSTHGVVRNSVFVEDDVLDTFGLPSTVSG</sequence>
<evidence type="ECO:0000256" key="1">
    <source>
        <dbReference type="ARBA" id="ARBA00010641"/>
    </source>
</evidence>
<dbReference type="AlphaFoldDB" id="A0A0A1DIV6"/>
<evidence type="ECO:0000256" key="2">
    <source>
        <dbReference type="ARBA" id="ARBA00011344"/>
    </source>
</evidence>
<accession>A0A0A1DIV6</accession>
<dbReference type="InterPro" id="IPR036388">
    <property type="entry name" value="WH-like_DNA-bd_sf"/>
</dbReference>
<dbReference type="PANTHER" id="PTHR30173">
    <property type="entry name" value="SIGMA 19 FACTOR"/>
    <property type="match status" value="1"/>
</dbReference>
<evidence type="ECO:0000313" key="8">
    <source>
        <dbReference type="Proteomes" id="UP000030300"/>
    </source>
</evidence>
<keyword evidence="6" id="KW-0238">DNA-binding</keyword>
<dbReference type="RefSeq" id="WP_038678469.1">
    <property type="nucleotide sequence ID" value="NZ_BJMC01000008.1"/>
</dbReference>
<dbReference type="Gene3D" id="1.10.10.10">
    <property type="entry name" value="Winged helix-like DNA-binding domain superfamily/Winged helix DNA-binding domain"/>
    <property type="match status" value="1"/>
</dbReference>
<dbReference type="GO" id="GO:0016987">
    <property type="term" value="F:sigma factor activity"/>
    <property type="evidence" value="ECO:0007669"/>
    <property type="project" value="UniProtKB-KW"/>
</dbReference>
<organism evidence="7 8">
    <name type="scientific">Nocardioides simplex</name>
    <name type="common">Arthrobacter simplex</name>
    <dbReference type="NCBI Taxonomy" id="2045"/>
    <lineage>
        <taxon>Bacteria</taxon>
        <taxon>Bacillati</taxon>
        <taxon>Actinomycetota</taxon>
        <taxon>Actinomycetes</taxon>
        <taxon>Propionibacteriales</taxon>
        <taxon>Nocardioidaceae</taxon>
        <taxon>Pimelobacter</taxon>
    </lineage>
</organism>
<dbReference type="Gene3D" id="1.10.1740.10">
    <property type="match status" value="1"/>
</dbReference>
<protein>
    <recommendedName>
        <fullName evidence="6">RNA polymerase sigma factor</fullName>
    </recommendedName>
</protein>
<dbReference type="InterPro" id="IPR014284">
    <property type="entry name" value="RNA_pol_sigma-70_dom"/>
</dbReference>
<dbReference type="InterPro" id="IPR013249">
    <property type="entry name" value="RNA_pol_sigma70_r4_t2"/>
</dbReference>
<dbReference type="CDD" id="cd06171">
    <property type="entry name" value="Sigma70_r4"/>
    <property type="match status" value="1"/>
</dbReference>
<dbReference type="EMBL" id="CP009896">
    <property type="protein sequence ID" value="AIY17259.1"/>
    <property type="molecule type" value="Genomic_DNA"/>
</dbReference>
<dbReference type="InterPro" id="IPR013325">
    <property type="entry name" value="RNA_pol_sigma_r2"/>
</dbReference>
<dbReference type="NCBIfam" id="TIGR02960">
    <property type="entry name" value="SigX5"/>
    <property type="match status" value="1"/>
</dbReference>
<dbReference type="GO" id="GO:0003677">
    <property type="term" value="F:DNA binding"/>
    <property type="evidence" value="ECO:0007669"/>
    <property type="project" value="UniProtKB-KW"/>
</dbReference>
<evidence type="ECO:0000256" key="4">
    <source>
        <dbReference type="ARBA" id="ARBA00023082"/>
    </source>
</evidence>
<dbReference type="NCBIfam" id="TIGR02937">
    <property type="entry name" value="sigma70-ECF"/>
    <property type="match status" value="1"/>
</dbReference>
<dbReference type="PANTHER" id="PTHR30173:SF36">
    <property type="entry name" value="ECF RNA POLYMERASE SIGMA FACTOR SIGJ"/>
    <property type="match status" value="1"/>
</dbReference>
<dbReference type="eggNOG" id="COG1595">
    <property type="taxonomic scope" value="Bacteria"/>
</dbReference>
<keyword evidence="3 6" id="KW-0805">Transcription regulation</keyword>
<dbReference type="GO" id="GO:0006352">
    <property type="term" value="P:DNA-templated transcription initiation"/>
    <property type="evidence" value="ECO:0007669"/>
    <property type="project" value="InterPro"/>
</dbReference>
<dbReference type="STRING" id="2045.KR76_11745"/>
<dbReference type="SUPFAM" id="SSF88946">
    <property type="entry name" value="Sigma2 domain of RNA polymerase sigma factors"/>
    <property type="match status" value="1"/>
</dbReference>
<dbReference type="InterPro" id="IPR000838">
    <property type="entry name" value="RNA_pol_sigma70_ECF_CS"/>
</dbReference>
<dbReference type="GO" id="GO:0006950">
    <property type="term" value="P:response to stress"/>
    <property type="evidence" value="ECO:0007669"/>
    <property type="project" value="UniProtKB-ARBA"/>
</dbReference>
<dbReference type="PROSITE" id="PS01063">
    <property type="entry name" value="SIGMA70_ECF"/>
    <property type="match status" value="1"/>
</dbReference>
<comment type="subunit">
    <text evidence="2">Interacts transiently with the RNA polymerase catalytic core formed by RpoA, RpoB, RpoC and RpoZ (2 alpha, 1 beta, 1 beta' and 1 omega subunit) to form the RNA polymerase holoenzyme that can initiate transcription.</text>
</comment>
<dbReference type="KEGG" id="psim:KR76_11745"/>